<feature type="transmembrane region" description="Helical" evidence="10">
    <location>
        <begin position="140"/>
        <end position="158"/>
    </location>
</feature>
<dbReference type="STRING" id="113226.A0A139IG45"/>
<proteinExistence type="inferred from homology"/>
<feature type="region of interest" description="Disordered" evidence="11">
    <location>
        <begin position="792"/>
        <end position="858"/>
    </location>
</feature>
<dbReference type="OrthoDB" id="5356111at2759"/>
<keyword evidence="5 10" id="KW-0812">Transmembrane</keyword>
<protein>
    <recommendedName>
        <fullName evidence="10">Plasma membrane fusion protein PRM1</fullName>
    </recommendedName>
</protein>
<comment type="function">
    <text evidence="1 10">Involved in cell fusion during mating by stabilizing the plasma membrane fusion event.</text>
</comment>
<comment type="caution">
    <text evidence="10">Lacks conserved residue(s) required for the propagation of feature annotation.</text>
</comment>
<keyword evidence="9" id="KW-0325">Glycoprotein</keyword>
<evidence type="ECO:0000256" key="4">
    <source>
        <dbReference type="ARBA" id="ARBA00022475"/>
    </source>
</evidence>
<keyword evidence="4 10" id="KW-1003">Cell membrane</keyword>
<reference evidence="12 13" key="1">
    <citation type="submission" date="2015-07" db="EMBL/GenBank/DDBJ databases">
        <title>Comparative genomics of the Sigatoka disease complex on banana suggests a link between parallel evolutionary changes in Pseudocercospora fijiensis and Pseudocercospora eumusae and increased virulence on the banana host.</title>
        <authorList>
            <person name="Chang T.-C."/>
            <person name="Salvucci A."/>
            <person name="Crous P.W."/>
            <person name="Stergiopoulos I."/>
        </authorList>
    </citation>
    <scope>NUCLEOTIDE SEQUENCE [LARGE SCALE GENOMIC DNA]</scope>
    <source>
        <strain evidence="12 13">CBS 116634</strain>
    </source>
</reference>
<evidence type="ECO:0000256" key="11">
    <source>
        <dbReference type="SAM" id="MobiDB-lite"/>
    </source>
</evidence>
<dbReference type="GO" id="GO:0043332">
    <property type="term" value="C:mating projection tip"/>
    <property type="evidence" value="ECO:0007669"/>
    <property type="project" value="UniProtKB-UniRule"/>
</dbReference>
<comment type="similarity">
    <text evidence="3 10">Belongs to the PRM1 family.</text>
</comment>
<dbReference type="AlphaFoldDB" id="A0A139IG45"/>
<evidence type="ECO:0000313" key="12">
    <source>
        <dbReference type="EMBL" id="KXT13659.1"/>
    </source>
</evidence>
<feature type="region of interest" description="Disordered" evidence="11">
    <location>
        <begin position="71"/>
        <end position="119"/>
    </location>
</feature>
<dbReference type="InterPro" id="IPR026777">
    <property type="entry name" value="PRM1"/>
</dbReference>
<gene>
    <name evidence="12" type="ORF">AC579_4994</name>
</gene>
<evidence type="ECO:0000256" key="1">
    <source>
        <dbReference type="ARBA" id="ARBA00002512"/>
    </source>
</evidence>
<dbReference type="PANTHER" id="PTHR31030">
    <property type="entry name" value="PLASMA MEMBRANE FUSION PROTEIN PRM1"/>
    <property type="match status" value="1"/>
</dbReference>
<comment type="caution">
    <text evidence="12">The sequence shown here is derived from an EMBL/GenBank/DDBJ whole genome shotgun (WGS) entry which is preliminary data.</text>
</comment>
<feature type="transmembrane region" description="Helical" evidence="10">
    <location>
        <begin position="409"/>
        <end position="427"/>
    </location>
</feature>
<dbReference type="EMBL" id="LFZO01000108">
    <property type="protein sequence ID" value="KXT13659.1"/>
    <property type="molecule type" value="Genomic_DNA"/>
</dbReference>
<keyword evidence="8 10" id="KW-0472">Membrane</keyword>
<comment type="subcellular location">
    <subcellularLocation>
        <location evidence="2 10">Cell membrane</location>
        <topology evidence="2 10">Multi-pass membrane protein</topology>
    </subcellularLocation>
</comment>
<feature type="transmembrane region" description="Helical" evidence="10">
    <location>
        <begin position="690"/>
        <end position="713"/>
    </location>
</feature>
<evidence type="ECO:0000256" key="8">
    <source>
        <dbReference type="ARBA" id="ARBA00023136"/>
    </source>
</evidence>
<keyword evidence="13" id="KW-1185">Reference proteome</keyword>
<evidence type="ECO:0000256" key="10">
    <source>
        <dbReference type="RuleBase" id="RU366035"/>
    </source>
</evidence>
<dbReference type="Proteomes" id="UP000073492">
    <property type="component" value="Unassembled WGS sequence"/>
</dbReference>
<organism evidence="12 13">
    <name type="scientific">Pseudocercospora musae</name>
    <dbReference type="NCBI Taxonomy" id="113226"/>
    <lineage>
        <taxon>Eukaryota</taxon>
        <taxon>Fungi</taxon>
        <taxon>Dikarya</taxon>
        <taxon>Ascomycota</taxon>
        <taxon>Pezizomycotina</taxon>
        <taxon>Dothideomycetes</taxon>
        <taxon>Dothideomycetidae</taxon>
        <taxon>Mycosphaerellales</taxon>
        <taxon>Mycosphaerellaceae</taxon>
        <taxon>Pseudocercospora</taxon>
    </lineage>
</organism>
<evidence type="ECO:0000313" key="13">
    <source>
        <dbReference type="Proteomes" id="UP000073492"/>
    </source>
</evidence>
<dbReference type="GO" id="GO:0032220">
    <property type="term" value="P:plasma membrane fusion involved in cytogamy"/>
    <property type="evidence" value="ECO:0007669"/>
    <property type="project" value="TreeGrafter"/>
</dbReference>
<sequence length="858" mass="93793">MTVSFAGNHGTSTIKKTLLRQASPLHRTPPTTSFEHDVNHFPVYTFASAEILPSQFTIVITVHRTRERPSQRLAPNGMASSENQQQLPNPAPPSLSAGGHESRDYYAAQDASRPPQQNEPYLTPYLGLRARLSQTWINRWTILLLLVLVRTIIAIASVDDNLVLARRQALTACTSVEHVGSAMASMPHYMSQGVNELTARSIEKAINGLMQMLILTLTGVEEIVVFVINLLTQTYLCLITLAVSGSLHVAVSVAEDVGDFLNSTAKDVGKGLSDVASDFQDAMNGFISGLNDLASIFTGDDDKPPTIDLSSEIDKLNALQLPSGYDQGLENLNKSIPTFAQVNNLTQTAIRFPFEEVKKLLNESLPRYTMNDSMFPVPAKEQLTFCSDNDGVNDFFDDLVAIKNMAKKVFLGVIITAAILVMAPMAWREYRRWKMMQERAHLVQDNARDPLDVVYIVSRPYTSGIGLWFAQRFSSARRRDAVRWAIAYATTVPALFVLSLAIAGLLSCLCQYILLKSLEKEVPALENQIVGFSDKVVSSLNNASEQWAIGTNHIINDTNTDVNDDVFGWVNTTTGAVNNTLNVFVDEMMGALNDTFGGTILYDPIVEVLNCLVLLKVEGIQRGLTWVSEHAHIDIPMLPNDTFSLGTASKVSGSSENLLATGPDGAAADAISGAVDHVITALANGIRQEAIISSCVLLIWVIIALIGIFRALFMLWKGAGVSTCDASVSKRHSSTSEEKFELREVPTYEQATGNAQTGDHSGNKYNGQSYTLTPAPLPTFEVNSATSPIMHTGFSPPNEKTGTINGRNASIRRQSHIRVSSYGDYAITSPMSPPQPNPFPSTNEYKDPRQNPFADPVY</sequence>
<dbReference type="GO" id="GO:0005886">
    <property type="term" value="C:plasma membrane"/>
    <property type="evidence" value="ECO:0007669"/>
    <property type="project" value="UniProtKB-SubCell"/>
</dbReference>
<keyword evidence="7 10" id="KW-1133">Transmembrane helix</keyword>
<evidence type="ECO:0000256" key="3">
    <source>
        <dbReference type="ARBA" id="ARBA00010780"/>
    </source>
</evidence>
<feature type="transmembrane region" description="Helical" evidence="10">
    <location>
        <begin position="481"/>
        <end position="506"/>
    </location>
</feature>
<evidence type="ECO:0000256" key="9">
    <source>
        <dbReference type="ARBA" id="ARBA00023180"/>
    </source>
</evidence>
<evidence type="ECO:0000256" key="5">
    <source>
        <dbReference type="ARBA" id="ARBA00022692"/>
    </source>
</evidence>
<feature type="region of interest" description="Disordered" evidence="11">
    <location>
        <begin position="15"/>
        <end position="34"/>
    </location>
</feature>
<accession>A0A139IG45</accession>
<feature type="compositionally biased region" description="Polar residues" evidence="11">
    <location>
        <begin position="798"/>
        <end position="812"/>
    </location>
</feature>
<evidence type="ECO:0000256" key="7">
    <source>
        <dbReference type="ARBA" id="ARBA00022989"/>
    </source>
</evidence>
<evidence type="ECO:0000256" key="6">
    <source>
        <dbReference type="ARBA" id="ARBA00022971"/>
    </source>
</evidence>
<feature type="compositionally biased region" description="Polar residues" evidence="11">
    <location>
        <begin position="78"/>
        <end position="88"/>
    </location>
</feature>
<dbReference type="PANTHER" id="PTHR31030:SF1">
    <property type="entry name" value="PLASMA MEMBRANE FUSION PROTEIN PRM1"/>
    <property type="match status" value="1"/>
</dbReference>
<name>A0A139IG45_9PEZI</name>
<evidence type="ECO:0000256" key="2">
    <source>
        <dbReference type="ARBA" id="ARBA00004651"/>
    </source>
</evidence>
<keyword evidence="6 10" id="KW-0184">Conjugation</keyword>